<dbReference type="Pfam" id="PF13424">
    <property type="entry name" value="TPR_12"/>
    <property type="match status" value="1"/>
</dbReference>
<dbReference type="InterPro" id="IPR001867">
    <property type="entry name" value="OmpR/PhoB-type_DNA-bd"/>
</dbReference>
<evidence type="ECO:0000313" key="10">
    <source>
        <dbReference type="Proteomes" id="UP000587527"/>
    </source>
</evidence>
<name>A0A841BV93_9ACTN</name>
<dbReference type="SMART" id="SM00028">
    <property type="entry name" value="TPR"/>
    <property type="match status" value="3"/>
</dbReference>
<evidence type="ECO:0000259" key="8">
    <source>
        <dbReference type="PROSITE" id="PS51755"/>
    </source>
</evidence>
<dbReference type="InterPro" id="IPR011990">
    <property type="entry name" value="TPR-like_helical_dom_sf"/>
</dbReference>
<gene>
    <name evidence="9" type="ORF">F4553_005548</name>
</gene>
<dbReference type="GO" id="GO:0003677">
    <property type="term" value="F:DNA binding"/>
    <property type="evidence" value="ECO:0007669"/>
    <property type="project" value="UniProtKB-UniRule"/>
</dbReference>
<organism evidence="9 10">
    <name type="scientific">Allocatelliglobosispora scoriae</name>
    <dbReference type="NCBI Taxonomy" id="643052"/>
    <lineage>
        <taxon>Bacteria</taxon>
        <taxon>Bacillati</taxon>
        <taxon>Actinomycetota</taxon>
        <taxon>Actinomycetes</taxon>
        <taxon>Micromonosporales</taxon>
        <taxon>Micromonosporaceae</taxon>
        <taxon>Allocatelliglobosispora</taxon>
    </lineage>
</organism>
<dbReference type="PANTHER" id="PTHR35807">
    <property type="entry name" value="TRANSCRIPTIONAL REGULATOR REDD-RELATED"/>
    <property type="match status" value="1"/>
</dbReference>
<dbReference type="PANTHER" id="PTHR35807:SF1">
    <property type="entry name" value="TRANSCRIPTIONAL REGULATOR REDD"/>
    <property type="match status" value="1"/>
</dbReference>
<evidence type="ECO:0000313" key="9">
    <source>
        <dbReference type="EMBL" id="MBB5872114.1"/>
    </source>
</evidence>
<evidence type="ECO:0000256" key="4">
    <source>
        <dbReference type="ARBA" id="ARBA00023163"/>
    </source>
</evidence>
<dbReference type="InterPro" id="IPR005158">
    <property type="entry name" value="BTAD"/>
</dbReference>
<dbReference type="SUPFAM" id="SSF48452">
    <property type="entry name" value="TPR-like"/>
    <property type="match status" value="3"/>
</dbReference>
<keyword evidence="4" id="KW-0804">Transcription</keyword>
<dbReference type="Gene3D" id="1.25.40.10">
    <property type="entry name" value="Tetratricopeptide repeat domain"/>
    <property type="match status" value="3"/>
</dbReference>
<feature type="region of interest" description="Disordered" evidence="7">
    <location>
        <begin position="60"/>
        <end position="94"/>
    </location>
</feature>
<evidence type="ECO:0000256" key="3">
    <source>
        <dbReference type="ARBA" id="ARBA00023125"/>
    </source>
</evidence>
<dbReference type="CDD" id="cd15831">
    <property type="entry name" value="BTAD"/>
    <property type="match status" value="1"/>
</dbReference>
<dbReference type="AlphaFoldDB" id="A0A841BV93"/>
<evidence type="ECO:0000256" key="1">
    <source>
        <dbReference type="ARBA" id="ARBA00005820"/>
    </source>
</evidence>
<keyword evidence="10" id="KW-1185">Reference proteome</keyword>
<comment type="similarity">
    <text evidence="1">Belongs to the AfsR/DnrI/RedD regulatory family.</text>
</comment>
<feature type="repeat" description="TPR" evidence="5">
    <location>
        <begin position="504"/>
        <end position="537"/>
    </location>
</feature>
<evidence type="ECO:0000256" key="2">
    <source>
        <dbReference type="ARBA" id="ARBA00023015"/>
    </source>
</evidence>
<dbReference type="SUPFAM" id="SSF46894">
    <property type="entry name" value="C-terminal effector domain of the bipartite response regulators"/>
    <property type="match status" value="1"/>
</dbReference>
<keyword evidence="2" id="KW-0805">Transcription regulation</keyword>
<dbReference type="InterPro" id="IPR051677">
    <property type="entry name" value="AfsR-DnrI-RedD_regulator"/>
</dbReference>
<dbReference type="Proteomes" id="UP000587527">
    <property type="component" value="Unassembled WGS sequence"/>
</dbReference>
<dbReference type="InterPro" id="IPR036388">
    <property type="entry name" value="WH-like_DNA-bd_sf"/>
</dbReference>
<dbReference type="SMART" id="SM01043">
    <property type="entry name" value="BTAD"/>
    <property type="match status" value="1"/>
</dbReference>
<dbReference type="GO" id="GO:0006355">
    <property type="term" value="P:regulation of DNA-templated transcription"/>
    <property type="evidence" value="ECO:0007669"/>
    <property type="project" value="InterPro"/>
</dbReference>
<dbReference type="InterPro" id="IPR016032">
    <property type="entry name" value="Sig_transdc_resp-reg_C-effctor"/>
</dbReference>
<feature type="domain" description="OmpR/PhoB-type" evidence="8">
    <location>
        <begin position="1"/>
        <end position="71"/>
    </location>
</feature>
<evidence type="ECO:0000256" key="6">
    <source>
        <dbReference type="PROSITE-ProRule" id="PRU01091"/>
    </source>
</evidence>
<dbReference type="PROSITE" id="PS50005">
    <property type="entry name" value="TPR"/>
    <property type="match status" value="1"/>
</dbReference>
<dbReference type="Pfam" id="PF03704">
    <property type="entry name" value="BTAD"/>
    <property type="match status" value="1"/>
</dbReference>
<dbReference type="EMBL" id="JACHMN010000003">
    <property type="protein sequence ID" value="MBB5872114.1"/>
    <property type="molecule type" value="Genomic_DNA"/>
</dbReference>
<dbReference type="RefSeq" id="WP_221470507.1">
    <property type="nucleotide sequence ID" value="NZ_JACHMN010000003.1"/>
</dbReference>
<dbReference type="InterPro" id="IPR019734">
    <property type="entry name" value="TPR_rpt"/>
</dbReference>
<sequence length="691" mass="74516">MKPRQLLATLLLQPGRPVSVDRLIEVLWPDEPPRSAAANVQTYVSGLRGVLATEALARGVTERSEGAPQGAPKNRALARGVTERSEGVPQGAPEGYLVRRPPGYACLLGDATLDLADFLARADEASRLRRLGHAADALAAVESALALWRGQPLADLPVSPLWRVELDRVAERRLAATEEWLELRMQLGDQAGVVAELRGLTSEHPLREGLWALLIRALAELDRRADALATYAECRRTFAEELGVEPGPELRRLHMNLLAEPVSGGSSSPRLDASAAIVLRGFAVFGEESAPAWAAGALLGRPSADEVIDSLVDARLMVDAGQDRLGQRRLRVPLLVRLVTQETPVDQAGLVRLLGGYLSLAERAAHALPSSLFGPGVVVAPRWTVPHPPPAVSADPGEWFAVEHPVLLAAVEAAARADRADLAWELAFTLVPWCGMALRPDVWAASHLAAQEACRRLGDSLGTAVTLRGLGQLHLYHDEYQQAEAAFGRARLIFAQLGQAAGVAAALAGLGTVHRIRGEHQQALDYYDRALRSYRESGQRWGEAYALGAIGQVWLAKNDPDEAGSWLGRALELATAIDDRHRVAHLTHQLGVVSVQQGRAGEAEARFSAALDVFVAIGDLHGEAYALVELASLAGGDERLIRALDIYQRLGDRSAEARTVSRLSDLYLASGRPDLAEAYRDEARRLANLLH</sequence>
<comment type="caution">
    <text evidence="9">The sequence shown here is derived from an EMBL/GenBank/DDBJ whole genome shotgun (WGS) entry which is preliminary data.</text>
</comment>
<keyword evidence="3 6" id="KW-0238">DNA-binding</keyword>
<dbReference type="Gene3D" id="1.10.10.10">
    <property type="entry name" value="Winged helix-like DNA-binding domain superfamily/Winged helix DNA-binding domain"/>
    <property type="match status" value="1"/>
</dbReference>
<dbReference type="Pfam" id="PF00486">
    <property type="entry name" value="Trans_reg_C"/>
    <property type="match status" value="1"/>
</dbReference>
<reference evidence="9 10" key="1">
    <citation type="submission" date="2020-08" db="EMBL/GenBank/DDBJ databases">
        <title>Sequencing the genomes of 1000 actinobacteria strains.</title>
        <authorList>
            <person name="Klenk H.-P."/>
        </authorList>
    </citation>
    <scope>NUCLEOTIDE SEQUENCE [LARGE SCALE GENOMIC DNA]</scope>
    <source>
        <strain evidence="9 10">DSM 45362</strain>
    </source>
</reference>
<proteinExistence type="inferred from homology"/>
<evidence type="ECO:0000256" key="7">
    <source>
        <dbReference type="SAM" id="MobiDB-lite"/>
    </source>
</evidence>
<evidence type="ECO:0000256" key="5">
    <source>
        <dbReference type="PROSITE-ProRule" id="PRU00339"/>
    </source>
</evidence>
<keyword evidence="5" id="KW-0802">TPR repeat</keyword>
<accession>A0A841BV93</accession>
<dbReference type="GO" id="GO:0000160">
    <property type="term" value="P:phosphorelay signal transduction system"/>
    <property type="evidence" value="ECO:0007669"/>
    <property type="project" value="InterPro"/>
</dbReference>
<dbReference type="PROSITE" id="PS51755">
    <property type="entry name" value="OMPR_PHOB"/>
    <property type="match status" value="1"/>
</dbReference>
<feature type="DNA-binding region" description="OmpR/PhoB-type" evidence="6">
    <location>
        <begin position="1"/>
        <end position="71"/>
    </location>
</feature>
<protein>
    <submittedName>
        <fullName evidence="9">DNA-binding SARP family transcriptional activator</fullName>
    </submittedName>
</protein>